<keyword evidence="2" id="KW-1185">Reference proteome</keyword>
<evidence type="ECO:0000313" key="1">
    <source>
        <dbReference type="EMBL" id="NML36862.1"/>
    </source>
</evidence>
<gene>
    <name evidence="1" type="ORF">HHL17_06600</name>
</gene>
<dbReference type="EMBL" id="JABBGC010000001">
    <property type="protein sequence ID" value="NML36862.1"/>
    <property type="molecule type" value="Genomic_DNA"/>
</dbReference>
<dbReference type="AlphaFoldDB" id="A0A848GIG9"/>
<sequence>MDYYETTFNLDDDMPAAAWEKVIAVYEQLPGWVGFSNGIPFWFGTNENEKHISASVEPSGLLVGAYMAEVE</sequence>
<dbReference type="Proteomes" id="UP000583266">
    <property type="component" value="Unassembled WGS sequence"/>
</dbReference>
<evidence type="ECO:0000313" key="2">
    <source>
        <dbReference type="Proteomes" id="UP000583266"/>
    </source>
</evidence>
<protein>
    <submittedName>
        <fullName evidence="1">Uncharacterized protein</fullName>
    </submittedName>
</protein>
<name>A0A848GIG9_9BACT</name>
<proteinExistence type="predicted"/>
<accession>A0A848GIG9</accession>
<comment type="caution">
    <text evidence="1">The sequence shown here is derived from an EMBL/GenBank/DDBJ whole genome shotgun (WGS) entry which is preliminary data.</text>
</comment>
<reference evidence="1 2" key="1">
    <citation type="submission" date="2020-04" db="EMBL/GenBank/DDBJ databases">
        <title>Chitinophaga sp. G-6-1-13 sp. nov., isolated from soil.</title>
        <authorList>
            <person name="Dahal R.H."/>
            <person name="Chaudhary D.K."/>
        </authorList>
    </citation>
    <scope>NUCLEOTIDE SEQUENCE [LARGE SCALE GENOMIC DNA]</scope>
    <source>
        <strain evidence="1 2">G-6-1-13</strain>
    </source>
</reference>
<organism evidence="1 2">
    <name type="scientific">Chitinophaga fulva</name>
    <dbReference type="NCBI Taxonomy" id="2728842"/>
    <lineage>
        <taxon>Bacteria</taxon>
        <taxon>Pseudomonadati</taxon>
        <taxon>Bacteroidota</taxon>
        <taxon>Chitinophagia</taxon>
        <taxon>Chitinophagales</taxon>
        <taxon>Chitinophagaceae</taxon>
        <taxon>Chitinophaga</taxon>
    </lineage>
</organism>
<dbReference type="RefSeq" id="WP_169223963.1">
    <property type="nucleotide sequence ID" value="NZ_JABBGC010000001.1"/>
</dbReference>